<dbReference type="Proteomes" id="UP000440694">
    <property type="component" value="Unassembled WGS sequence"/>
</dbReference>
<keyword evidence="4" id="KW-0720">Serine protease</keyword>
<feature type="domain" description="Peptidase S49" evidence="5">
    <location>
        <begin position="76"/>
        <end position="220"/>
    </location>
</feature>
<gene>
    <name evidence="6" type="ORF">GIW81_13420</name>
</gene>
<dbReference type="Pfam" id="PF01343">
    <property type="entry name" value="Peptidase_S49"/>
    <property type="match status" value="1"/>
</dbReference>
<sequence length="280" mass="30385">MWFFGQGPVVPVLRFAGPIGAAVPLRPGLSIAHAAGAIEKAFEMSKCPAVAIIINSPGGSAVQSNLIFRRIRQLAEEKKKTVYTFCEDVAASGGYYLAVAGDEIYADASSIVGSIGVIFSGFGFVKAIEKLGIERRVYTAGISKDSLDPFRPERPEEVEQIKSVQRDVHDVFIGIVKERRAGRLRGADSDMFSGAFWSAPKALELGLVDGISDVRTKMRELYGDKVRLKVVPLEKGGLLSRLRRSPASTGYEELTSGRLAFAEDLISAVEARALWSRYGL</sequence>
<reference evidence="6 7" key="1">
    <citation type="submission" date="2019-11" db="EMBL/GenBank/DDBJ databases">
        <title>Identification of a novel strain.</title>
        <authorList>
            <person name="Xu Q."/>
            <person name="Wang G."/>
        </authorList>
    </citation>
    <scope>NUCLEOTIDE SEQUENCE [LARGE SCALE GENOMIC DNA]</scope>
    <source>
        <strain evidence="7">xq</strain>
    </source>
</reference>
<dbReference type="InterPro" id="IPR002142">
    <property type="entry name" value="Peptidase_S49"/>
</dbReference>
<comment type="similarity">
    <text evidence="1">Belongs to the peptidase S49 family.</text>
</comment>
<organism evidence="6 7">
    <name type="scientific">Hyphomicrobium album</name>
    <dbReference type="NCBI Taxonomy" id="2665159"/>
    <lineage>
        <taxon>Bacteria</taxon>
        <taxon>Pseudomonadati</taxon>
        <taxon>Pseudomonadota</taxon>
        <taxon>Alphaproteobacteria</taxon>
        <taxon>Hyphomicrobiales</taxon>
        <taxon>Hyphomicrobiaceae</taxon>
        <taxon>Hyphomicrobium</taxon>
    </lineage>
</organism>
<dbReference type="CDD" id="cd07023">
    <property type="entry name" value="S49_Sppa_N_C"/>
    <property type="match status" value="1"/>
</dbReference>
<evidence type="ECO:0000259" key="5">
    <source>
        <dbReference type="Pfam" id="PF01343"/>
    </source>
</evidence>
<dbReference type="PRINTS" id="PR00127">
    <property type="entry name" value="CLPPROTEASEP"/>
</dbReference>
<dbReference type="GO" id="GO:0006508">
    <property type="term" value="P:proteolysis"/>
    <property type="evidence" value="ECO:0007669"/>
    <property type="project" value="UniProtKB-KW"/>
</dbReference>
<evidence type="ECO:0000313" key="6">
    <source>
        <dbReference type="EMBL" id="MTD95333.1"/>
    </source>
</evidence>
<keyword evidence="7" id="KW-1185">Reference proteome</keyword>
<dbReference type="InterPro" id="IPR047272">
    <property type="entry name" value="S49_SppA_C"/>
</dbReference>
<dbReference type="GO" id="GO:0004176">
    <property type="term" value="F:ATP-dependent peptidase activity"/>
    <property type="evidence" value="ECO:0007669"/>
    <property type="project" value="InterPro"/>
</dbReference>
<comment type="caution">
    <text evidence="6">The sequence shown here is derived from an EMBL/GenBank/DDBJ whole genome shotgun (WGS) entry which is preliminary data.</text>
</comment>
<evidence type="ECO:0000256" key="3">
    <source>
        <dbReference type="ARBA" id="ARBA00022801"/>
    </source>
</evidence>
<protein>
    <submittedName>
        <fullName evidence="6">S49 family peptidase</fullName>
    </submittedName>
</protein>
<dbReference type="InterPro" id="IPR001907">
    <property type="entry name" value="ClpP"/>
</dbReference>
<keyword evidence="3" id="KW-0378">Hydrolase</keyword>
<dbReference type="AlphaFoldDB" id="A0A6I3KLP3"/>
<accession>A0A6I3KLP3</accession>
<dbReference type="Gene3D" id="3.90.226.10">
    <property type="entry name" value="2-enoyl-CoA Hydratase, Chain A, domain 1"/>
    <property type="match status" value="1"/>
</dbReference>
<evidence type="ECO:0000256" key="1">
    <source>
        <dbReference type="ARBA" id="ARBA00008683"/>
    </source>
</evidence>
<dbReference type="GO" id="GO:0004252">
    <property type="term" value="F:serine-type endopeptidase activity"/>
    <property type="evidence" value="ECO:0007669"/>
    <property type="project" value="InterPro"/>
</dbReference>
<dbReference type="InterPro" id="IPR029045">
    <property type="entry name" value="ClpP/crotonase-like_dom_sf"/>
</dbReference>
<keyword evidence="2" id="KW-0645">Protease</keyword>
<dbReference type="Gene3D" id="6.20.330.10">
    <property type="match status" value="1"/>
</dbReference>
<evidence type="ECO:0000313" key="7">
    <source>
        <dbReference type="Proteomes" id="UP000440694"/>
    </source>
</evidence>
<name>A0A6I3KLP3_9HYPH</name>
<dbReference type="PANTHER" id="PTHR42987:SF8">
    <property type="entry name" value="PROTEINASE"/>
    <property type="match status" value="1"/>
</dbReference>
<dbReference type="EMBL" id="WMBQ01000002">
    <property type="protein sequence ID" value="MTD95333.1"/>
    <property type="molecule type" value="Genomic_DNA"/>
</dbReference>
<dbReference type="RefSeq" id="WP_154739889.1">
    <property type="nucleotide sequence ID" value="NZ_WMBQ01000002.1"/>
</dbReference>
<dbReference type="PANTHER" id="PTHR42987">
    <property type="entry name" value="PEPTIDASE S49"/>
    <property type="match status" value="1"/>
</dbReference>
<dbReference type="SUPFAM" id="SSF52096">
    <property type="entry name" value="ClpP/crotonase"/>
    <property type="match status" value="1"/>
</dbReference>
<evidence type="ECO:0000256" key="2">
    <source>
        <dbReference type="ARBA" id="ARBA00022670"/>
    </source>
</evidence>
<proteinExistence type="inferred from homology"/>
<evidence type="ECO:0000256" key="4">
    <source>
        <dbReference type="ARBA" id="ARBA00022825"/>
    </source>
</evidence>